<dbReference type="SUPFAM" id="SSF50985">
    <property type="entry name" value="RCC1/BLIP-II"/>
    <property type="match status" value="1"/>
</dbReference>
<dbReference type="Pfam" id="PF00651">
    <property type="entry name" value="BTB"/>
    <property type="match status" value="1"/>
</dbReference>
<proteinExistence type="predicted"/>
<feature type="repeat" description="RCC1" evidence="2">
    <location>
        <begin position="226"/>
        <end position="276"/>
    </location>
</feature>
<dbReference type="EMBL" id="OC915660">
    <property type="protein sequence ID" value="CAD7641386.1"/>
    <property type="molecule type" value="Genomic_DNA"/>
</dbReference>
<keyword evidence="1" id="KW-0677">Repeat</keyword>
<dbReference type="InterPro" id="IPR000210">
    <property type="entry name" value="BTB/POZ_dom"/>
</dbReference>
<evidence type="ECO:0000259" key="3">
    <source>
        <dbReference type="PROSITE" id="PS50097"/>
    </source>
</evidence>
<dbReference type="SMART" id="SM00225">
    <property type="entry name" value="BTB"/>
    <property type="match status" value="1"/>
</dbReference>
<dbReference type="PRINTS" id="PR00633">
    <property type="entry name" value="RCCNDNSATION"/>
</dbReference>
<sequence length="468" mass="51891">MSANDRNVEDLLSLDTRLKRGSTDKWVVFSLMDEEFVANIHSFVIHGTDVIVVTKADEVFHGKGINVQKMTKMDILCQKGVKKISTGAGGHICALTYSGEVYVVDIVCGANHTLALTGGGHVYSWGYNESGEVGNGTVNNQSVPYRVSGVLANQHVTGIACGNNFSVAITETGQLFNWGNNSTGQLGLANLQANQPLPIQMSFFNDMTVSKVVCGFGHTLVLTDDGQLYTFGRNSNGELGTGNNTLQTIPYKLDAKLGRFIDIASIHSTYISTAVTFVTPYPIIMSEYPDSPVLQSTSKIFNHKLTSTFKFIVEGKPIHVHIDFLVMRCEHFRAMFDEKWDKGAKPEMELNQYSYVVYEAFLRYIYTGEVCVEPETGIELLDLAESYCETDLKIKCVRLIRKGITIENVSLIYAAAIRYKVPELEDLCFKFALAHITAVIQTPTFDSLEPRIYKNFIAKASVKGVFKR</sequence>
<dbReference type="InterPro" id="IPR000408">
    <property type="entry name" value="Reg_chr_condens"/>
</dbReference>
<dbReference type="EMBL" id="CAJPVJ010000835">
    <property type="protein sequence ID" value="CAG2163500.1"/>
    <property type="molecule type" value="Genomic_DNA"/>
</dbReference>
<keyword evidence="5" id="KW-1185">Reference proteome</keyword>
<evidence type="ECO:0000313" key="4">
    <source>
        <dbReference type="EMBL" id="CAD7641386.1"/>
    </source>
</evidence>
<dbReference type="Gene3D" id="2.130.10.30">
    <property type="entry name" value="Regulator of chromosome condensation 1/beta-lactamase-inhibitor protein II"/>
    <property type="match status" value="1"/>
</dbReference>
<protein>
    <recommendedName>
        <fullName evidence="3">BTB domain-containing protein</fullName>
    </recommendedName>
</protein>
<organism evidence="4">
    <name type="scientific">Oppiella nova</name>
    <dbReference type="NCBI Taxonomy" id="334625"/>
    <lineage>
        <taxon>Eukaryota</taxon>
        <taxon>Metazoa</taxon>
        <taxon>Ecdysozoa</taxon>
        <taxon>Arthropoda</taxon>
        <taxon>Chelicerata</taxon>
        <taxon>Arachnida</taxon>
        <taxon>Acari</taxon>
        <taxon>Acariformes</taxon>
        <taxon>Sarcoptiformes</taxon>
        <taxon>Oribatida</taxon>
        <taxon>Brachypylina</taxon>
        <taxon>Oppioidea</taxon>
        <taxon>Oppiidae</taxon>
        <taxon>Oppiella</taxon>
    </lineage>
</organism>
<dbReference type="PANTHER" id="PTHR22872:SF10">
    <property type="entry name" value="ULTRAVIOLET-B RECEPTOR UVR8"/>
    <property type="match status" value="1"/>
</dbReference>
<dbReference type="PANTHER" id="PTHR22872">
    <property type="entry name" value="BTK-BINDING PROTEIN-RELATED"/>
    <property type="match status" value="1"/>
</dbReference>
<dbReference type="AlphaFoldDB" id="A0A7R9LH05"/>
<dbReference type="SUPFAM" id="SSF54695">
    <property type="entry name" value="POZ domain"/>
    <property type="match status" value="1"/>
</dbReference>
<dbReference type="Proteomes" id="UP000728032">
    <property type="component" value="Unassembled WGS sequence"/>
</dbReference>
<evidence type="ECO:0000313" key="5">
    <source>
        <dbReference type="Proteomes" id="UP000728032"/>
    </source>
</evidence>
<name>A0A7R9LH05_9ACAR</name>
<evidence type="ECO:0000256" key="1">
    <source>
        <dbReference type="ARBA" id="ARBA00022737"/>
    </source>
</evidence>
<dbReference type="InterPro" id="IPR011333">
    <property type="entry name" value="SKP1/BTB/POZ_sf"/>
</dbReference>
<dbReference type="CDD" id="cd18298">
    <property type="entry name" value="BTB_POZ_RCBTB1_2"/>
    <property type="match status" value="1"/>
</dbReference>
<dbReference type="Pfam" id="PF00415">
    <property type="entry name" value="RCC1"/>
    <property type="match status" value="3"/>
</dbReference>
<dbReference type="PROSITE" id="PS50012">
    <property type="entry name" value="RCC1_3"/>
    <property type="match status" value="3"/>
</dbReference>
<dbReference type="PROSITE" id="PS50097">
    <property type="entry name" value="BTB"/>
    <property type="match status" value="1"/>
</dbReference>
<reference evidence="4" key="1">
    <citation type="submission" date="2020-11" db="EMBL/GenBank/DDBJ databases">
        <authorList>
            <person name="Tran Van P."/>
        </authorList>
    </citation>
    <scope>NUCLEOTIDE SEQUENCE</scope>
</reference>
<feature type="repeat" description="RCC1" evidence="2">
    <location>
        <begin position="173"/>
        <end position="225"/>
    </location>
</feature>
<dbReference type="Gene3D" id="3.30.710.10">
    <property type="entry name" value="Potassium Channel Kv1.1, Chain A"/>
    <property type="match status" value="1"/>
</dbReference>
<dbReference type="InterPro" id="IPR009091">
    <property type="entry name" value="RCC1/BLIP-II"/>
</dbReference>
<evidence type="ECO:0000256" key="2">
    <source>
        <dbReference type="PROSITE-ProRule" id="PRU00235"/>
    </source>
</evidence>
<feature type="domain" description="BTB" evidence="3">
    <location>
        <begin position="307"/>
        <end position="374"/>
    </location>
</feature>
<dbReference type="OrthoDB" id="10051363at2759"/>
<dbReference type="InterPro" id="IPR051625">
    <property type="entry name" value="Signaling_Regulatory_Domain"/>
</dbReference>
<accession>A0A7R9LH05</accession>
<gene>
    <name evidence="4" type="ORF">ONB1V03_LOCUS3074</name>
</gene>
<feature type="repeat" description="RCC1" evidence="2">
    <location>
        <begin position="120"/>
        <end position="172"/>
    </location>
</feature>